<evidence type="ECO:0000259" key="2">
    <source>
        <dbReference type="SMART" id="SM00034"/>
    </source>
</evidence>
<name>A0A1I7YYD4_9BILA</name>
<reference evidence="4" key="1">
    <citation type="submission" date="2016-11" db="UniProtKB">
        <authorList>
            <consortium name="WormBaseParasite"/>
        </authorList>
    </citation>
    <scope>IDENTIFICATION</scope>
</reference>
<sequence>MRPCLLFLLLAVLGFPALPTANPEQYRYTYIESKITGQRKDFKTESLEDCGFLAFNRHAFALSHFTNSSGQFCGVLTSFSAIEANANKTEHYFLRDRRDLPAHECNSVIESVRDIIEKARKCEGMSKICAALTSLEKQCAATKNENCTCPPGQKFNGEHCCPFITKPDGKEECCLGGNRIKHDEMGAQFCCPLKGACCPQETKAQRKVDEREVCCPEKFSFYQSFNKCLATFELERPENQTVVTDVCLEREALPVKIENAQQNNDLPEYSTIGLQIPENDTWGVENFRWVSDSSTPTYTNWKKEEPNNHKKDTLGDEVLVLRDKDGSWYDFHPKTDTFPLPMKVVCMTEAAEAHQVELDNLEG</sequence>
<feature type="domain" description="C-type lectin" evidence="2">
    <location>
        <begin position="215"/>
        <end position="347"/>
    </location>
</feature>
<dbReference type="CDD" id="cd00037">
    <property type="entry name" value="CLECT"/>
    <property type="match status" value="1"/>
</dbReference>
<proteinExistence type="predicted"/>
<dbReference type="SMART" id="SM00034">
    <property type="entry name" value="CLECT"/>
    <property type="match status" value="1"/>
</dbReference>
<evidence type="ECO:0000313" key="3">
    <source>
        <dbReference type="Proteomes" id="UP000095287"/>
    </source>
</evidence>
<protein>
    <submittedName>
        <fullName evidence="4">C-type lectin domain-containing protein</fullName>
    </submittedName>
</protein>
<evidence type="ECO:0000256" key="1">
    <source>
        <dbReference type="SAM" id="SignalP"/>
    </source>
</evidence>
<keyword evidence="1" id="KW-0732">Signal</keyword>
<dbReference type="AlphaFoldDB" id="A0A1I7YYD4"/>
<feature type="chain" id="PRO_5009312759" evidence="1">
    <location>
        <begin position="22"/>
        <end position="363"/>
    </location>
</feature>
<dbReference type="Gene3D" id="3.10.100.10">
    <property type="entry name" value="Mannose-Binding Protein A, subunit A"/>
    <property type="match status" value="1"/>
</dbReference>
<dbReference type="SUPFAM" id="SSF56436">
    <property type="entry name" value="C-type lectin-like"/>
    <property type="match status" value="1"/>
</dbReference>
<accession>A0A1I7YYD4</accession>
<organism evidence="3 4">
    <name type="scientific">Steinernema glaseri</name>
    <dbReference type="NCBI Taxonomy" id="37863"/>
    <lineage>
        <taxon>Eukaryota</taxon>
        <taxon>Metazoa</taxon>
        <taxon>Ecdysozoa</taxon>
        <taxon>Nematoda</taxon>
        <taxon>Chromadorea</taxon>
        <taxon>Rhabditida</taxon>
        <taxon>Tylenchina</taxon>
        <taxon>Panagrolaimomorpha</taxon>
        <taxon>Strongyloidoidea</taxon>
        <taxon>Steinernematidae</taxon>
        <taxon>Steinernema</taxon>
    </lineage>
</organism>
<dbReference type="WBParaSite" id="L893_g20769.t1">
    <property type="protein sequence ID" value="L893_g20769.t1"/>
    <property type="gene ID" value="L893_g20769"/>
</dbReference>
<keyword evidence="3" id="KW-1185">Reference proteome</keyword>
<evidence type="ECO:0000313" key="4">
    <source>
        <dbReference type="WBParaSite" id="L893_g20769.t1"/>
    </source>
</evidence>
<dbReference type="Proteomes" id="UP000095287">
    <property type="component" value="Unplaced"/>
</dbReference>
<dbReference type="InterPro" id="IPR016187">
    <property type="entry name" value="CTDL_fold"/>
</dbReference>
<dbReference type="InterPro" id="IPR001304">
    <property type="entry name" value="C-type_lectin-like"/>
</dbReference>
<feature type="signal peptide" evidence="1">
    <location>
        <begin position="1"/>
        <end position="21"/>
    </location>
</feature>
<dbReference type="InterPro" id="IPR016186">
    <property type="entry name" value="C-type_lectin-like/link_sf"/>
</dbReference>